<accession>A0A0M3BXN4</accession>
<evidence type="ECO:0000313" key="1">
    <source>
        <dbReference type="EMBL" id="AMX20263.1"/>
    </source>
</evidence>
<reference evidence="3 5" key="2">
    <citation type="submission" date="2019-02" db="EMBL/GenBank/DDBJ databases">
        <title>The Batch Genome Submission of Acinetobacter spp. strains.</title>
        <authorList>
            <person name="Qin J."/>
            <person name="Hu Y."/>
            <person name="Ye H."/>
            <person name="Wei L."/>
            <person name="Feng Y."/>
            <person name="Zong Z."/>
        </authorList>
    </citation>
    <scope>NUCLEOTIDE SEQUENCE [LARGE SCALE GENOMIC DNA]</scope>
    <source>
        <strain evidence="3 5">WCHAP100012</strain>
    </source>
</reference>
<reference evidence="1 4" key="1">
    <citation type="submission" date="2016-04" db="EMBL/GenBank/DDBJ databases">
        <title>Complete genome sequencing of OXA-72 bearing Acinetobacter pittii strain IEC338SC.</title>
        <authorList>
            <person name="Brasiliense D.M."/>
            <person name="Lima K.V."/>
            <person name="Souza C.O."/>
            <person name="Dutra L.G."/>
            <person name="Mamizuka E.M."/>
            <person name="Perez-Chaparro P.J."/>
            <person name="McCulloch J.A."/>
        </authorList>
    </citation>
    <scope>NUCLEOTIDE SEQUENCE [LARGE SCALE GENOMIC DNA]</scope>
    <source>
        <strain evidence="1 4">IEC338SC</strain>
    </source>
</reference>
<reference evidence="2 6" key="3">
    <citation type="submission" date="2019-06" db="EMBL/GenBank/DDBJ databases">
        <title>Whole genome shotgun sequence of Acinetobacter pittii NBRC 110514.</title>
        <authorList>
            <person name="Hosoyama A."/>
            <person name="Uohara A."/>
            <person name="Ohji S."/>
            <person name="Ichikawa N."/>
        </authorList>
    </citation>
    <scope>NUCLEOTIDE SEQUENCE [LARGE SCALE GENOMIC DNA]</scope>
    <source>
        <strain evidence="2 6">NBRC 110514</strain>
    </source>
</reference>
<protein>
    <submittedName>
        <fullName evidence="3">GTPase</fullName>
    </submittedName>
</protein>
<evidence type="ECO:0000313" key="6">
    <source>
        <dbReference type="Proteomes" id="UP000317717"/>
    </source>
</evidence>
<evidence type="ECO:0000313" key="2">
    <source>
        <dbReference type="EMBL" id="GEA66082.1"/>
    </source>
</evidence>
<gene>
    <name evidence="3" type="ORF">EXD98_12690</name>
    <name evidence="1" type="ORF">IEC338SC_3151</name>
    <name evidence="2" type="ORF">PA3_02400</name>
</gene>
<evidence type="ECO:0000313" key="4">
    <source>
        <dbReference type="Proteomes" id="UP000076152"/>
    </source>
</evidence>
<evidence type="ECO:0000313" key="3">
    <source>
        <dbReference type="EMBL" id="RZH27653.1"/>
    </source>
</evidence>
<name>A0A0M3BXN4_ACIPI</name>
<organism evidence="3 5">
    <name type="scientific">Acinetobacter pittii</name>
    <name type="common">Acinetobacter genomosp. 3</name>
    <dbReference type="NCBI Taxonomy" id="48296"/>
    <lineage>
        <taxon>Bacteria</taxon>
        <taxon>Pseudomonadati</taxon>
        <taxon>Pseudomonadota</taxon>
        <taxon>Gammaproteobacteria</taxon>
        <taxon>Moraxellales</taxon>
        <taxon>Moraxellaceae</taxon>
        <taxon>Acinetobacter</taxon>
        <taxon>Acinetobacter calcoaceticus/baumannii complex</taxon>
    </lineage>
</organism>
<dbReference type="RefSeq" id="WP_046812555.1">
    <property type="nucleotide sequence ID" value="NZ_BJLJ01000001.1"/>
</dbReference>
<dbReference type="Proteomes" id="UP000076152">
    <property type="component" value="Chromosome"/>
</dbReference>
<sequence>MMNNALSDIFHNQTELSRERLSFCEANIKDLNEWVTTLSIMQLGDTSKALFTAILELNELKCSETLRFDLIQTLHPTINNVLASLEKNFFNQGVISTDRNEHIIELAMLLRCYFASIYLNIAQNSHEQLQHQKFSLFAYKQKKNLQTARILSTFHALQQLTNLLYQQHMLYSEPLKGQWLIAHQLYETAVQYKYHLININHIQGIQHPLANITQAYAQLILLDILNTNQIRQSEIQALFQCSFDWARMIHILPKDTALTKYVVDPNKDHPPVYNTKRSSNFNPSIFIGTQALLEHVTATMHKNAQYISKNEKFYLSPALKFHVQTILGTTAQRRHERYEYNAELQICFGLSTAHFYLSKAKNFEETLQLNHNYNLQSEAKVLSNLEKKEQQTSSYQRLSRESKTIYQTTVLDISVNGYRIKWSGEAPKNLRTGEYILVKETLHGQWRGGVIRWIKQSTEKSLELGLEILSQAMFPCSVHIQAERHTRNYHPALLLQTQNLEEIQNTLILPGSQIFREQQTIHLRLGTEEIKVYLLKAQLITQSFIQFHFELLNEQQQGLLDQFMMKKGNNSSTQDLWEALK</sequence>
<dbReference type="Proteomes" id="UP000317717">
    <property type="component" value="Unassembled WGS sequence"/>
</dbReference>
<dbReference type="EMBL" id="BJLJ01000001">
    <property type="protein sequence ID" value="GEA66082.1"/>
    <property type="molecule type" value="Genomic_DNA"/>
</dbReference>
<dbReference type="EMBL" id="SGTH01000005">
    <property type="protein sequence ID" value="RZH27653.1"/>
    <property type="molecule type" value="Genomic_DNA"/>
</dbReference>
<dbReference type="AlphaFoldDB" id="A0A0M3BXN4"/>
<proteinExistence type="predicted"/>
<dbReference type="EMBL" id="CP015145">
    <property type="protein sequence ID" value="AMX20263.1"/>
    <property type="molecule type" value="Genomic_DNA"/>
</dbReference>
<dbReference type="Proteomes" id="UP000294065">
    <property type="component" value="Unassembled WGS sequence"/>
</dbReference>
<evidence type="ECO:0000313" key="5">
    <source>
        <dbReference type="Proteomes" id="UP000294065"/>
    </source>
</evidence>